<dbReference type="EMBL" id="DVJN01000043">
    <property type="protein sequence ID" value="HIS91829.1"/>
    <property type="molecule type" value="Genomic_DNA"/>
</dbReference>
<evidence type="ECO:0000259" key="2">
    <source>
        <dbReference type="Pfam" id="PF14285"/>
    </source>
</evidence>
<reference evidence="3" key="1">
    <citation type="submission" date="2020-10" db="EMBL/GenBank/DDBJ databases">
        <authorList>
            <person name="Gilroy R."/>
        </authorList>
    </citation>
    <scope>NUCLEOTIDE SEQUENCE</scope>
    <source>
        <strain evidence="3">13766</strain>
    </source>
</reference>
<organism evidence="3 4">
    <name type="scientific">Candidatus Alectryocaccomicrobium excrementavium</name>
    <dbReference type="NCBI Taxonomy" id="2840668"/>
    <lineage>
        <taxon>Bacteria</taxon>
        <taxon>Bacillati</taxon>
        <taxon>Bacillota</taxon>
        <taxon>Clostridia</taxon>
        <taxon>Candidatus Alectryocaccomicrobium</taxon>
    </lineage>
</organism>
<dbReference type="AlphaFoldDB" id="A0A9D1K4W1"/>
<dbReference type="Pfam" id="PF14285">
    <property type="entry name" value="DUF4367"/>
    <property type="match status" value="1"/>
</dbReference>
<reference evidence="3" key="2">
    <citation type="journal article" date="2021" name="PeerJ">
        <title>Extensive microbial diversity within the chicken gut microbiome revealed by metagenomics and culture.</title>
        <authorList>
            <person name="Gilroy R."/>
            <person name="Ravi A."/>
            <person name="Getino M."/>
            <person name="Pursley I."/>
            <person name="Horton D.L."/>
            <person name="Alikhan N.F."/>
            <person name="Baker D."/>
            <person name="Gharbi K."/>
            <person name="Hall N."/>
            <person name="Watson M."/>
            <person name="Adriaenssens E.M."/>
            <person name="Foster-Nyarko E."/>
            <person name="Jarju S."/>
            <person name="Secka A."/>
            <person name="Antonio M."/>
            <person name="Oren A."/>
            <person name="Chaudhuri R.R."/>
            <person name="La Ragione R."/>
            <person name="Hildebrand F."/>
            <person name="Pallen M.J."/>
        </authorList>
    </citation>
    <scope>NUCLEOTIDE SEQUENCE</scope>
    <source>
        <strain evidence="3">13766</strain>
    </source>
</reference>
<name>A0A9D1K4W1_9FIRM</name>
<gene>
    <name evidence="3" type="ORF">IAA84_02300</name>
</gene>
<dbReference type="InterPro" id="IPR025377">
    <property type="entry name" value="DUF4367"/>
</dbReference>
<proteinExistence type="predicted"/>
<evidence type="ECO:0000256" key="1">
    <source>
        <dbReference type="SAM" id="Phobius"/>
    </source>
</evidence>
<protein>
    <submittedName>
        <fullName evidence="3">DUF4367 domain-containing protein</fullName>
    </submittedName>
</protein>
<dbReference type="Proteomes" id="UP000824140">
    <property type="component" value="Unassembled WGS sequence"/>
</dbReference>
<keyword evidence="1" id="KW-0812">Transmembrane</keyword>
<keyword evidence="1" id="KW-0472">Membrane</keyword>
<keyword evidence="1" id="KW-1133">Transmembrane helix</keyword>
<comment type="caution">
    <text evidence="3">The sequence shown here is derived from an EMBL/GenBank/DDBJ whole genome shotgun (WGS) entry which is preliminary data.</text>
</comment>
<accession>A0A9D1K4W1</accession>
<evidence type="ECO:0000313" key="3">
    <source>
        <dbReference type="EMBL" id="HIS91829.1"/>
    </source>
</evidence>
<evidence type="ECO:0000313" key="4">
    <source>
        <dbReference type="Proteomes" id="UP000824140"/>
    </source>
</evidence>
<feature type="transmembrane region" description="Helical" evidence="1">
    <location>
        <begin position="83"/>
        <end position="102"/>
    </location>
</feature>
<sequence length="250" mass="28197">MKDHRAYWDMLEEEYCDCLTGLALKLREMEDTQALIAESERMELDAAQAERAYALFLQKWQAQEKGRRRAARKAQIRRYVPKIAEIAACILLVICIATPLAVANIESVRASVVRFLIQINDEYAEIGIVEEGATIEVPDGWNGGYYLSYIPEGYQVEQVLLRGVGVLYLNEASKALTFHEGDEHLTINIDSEDKVVTYESVNGETALVLEDEVGTSIVWSKGKDYFILQLDEPKEEALKVARGVCMIEAQ</sequence>
<feature type="domain" description="DUF4367" evidence="2">
    <location>
        <begin position="145"/>
        <end position="244"/>
    </location>
</feature>